<keyword evidence="6" id="KW-1185">Reference proteome</keyword>
<dbReference type="PROSITE" id="PS50111">
    <property type="entry name" value="CHEMOTAXIS_TRANSDUC_2"/>
    <property type="match status" value="1"/>
</dbReference>
<gene>
    <name evidence="5" type="ORF">D7M11_22310</name>
</gene>
<keyword evidence="1 2" id="KW-0807">Transducer</keyword>
<feature type="domain" description="Methyl-accepting transducer" evidence="4">
    <location>
        <begin position="215"/>
        <end position="465"/>
    </location>
</feature>
<evidence type="ECO:0000313" key="6">
    <source>
        <dbReference type="Proteomes" id="UP000282311"/>
    </source>
</evidence>
<dbReference type="Pfam" id="PF00015">
    <property type="entry name" value="MCPsignal"/>
    <property type="match status" value="1"/>
</dbReference>
<dbReference type="SUPFAM" id="SSF58104">
    <property type="entry name" value="Methyl-accepting chemotaxis protein (MCP) signaling domain"/>
    <property type="match status" value="1"/>
</dbReference>
<feature type="transmembrane region" description="Helical" evidence="3">
    <location>
        <begin position="105"/>
        <end position="131"/>
    </location>
</feature>
<accession>A0A3B0BYL7</accession>
<keyword evidence="3" id="KW-0812">Transmembrane</keyword>
<feature type="transmembrane region" description="Helical" evidence="3">
    <location>
        <begin position="21"/>
        <end position="39"/>
    </location>
</feature>
<protein>
    <recommendedName>
        <fullName evidence="4">Methyl-accepting transducer domain-containing protein</fullName>
    </recommendedName>
</protein>
<feature type="transmembrane region" description="Helical" evidence="3">
    <location>
        <begin position="51"/>
        <end position="69"/>
    </location>
</feature>
<reference evidence="5 6" key="1">
    <citation type="journal article" date="2007" name="Int. J. Syst. Evol. Microbiol.">
        <title>Paenibacillus ginsengarvi sp. nov., isolated from soil from ginseng cultivation.</title>
        <authorList>
            <person name="Yoon M.H."/>
            <person name="Ten L.N."/>
            <person name="Im W.T."/>
        </authorList>
    </citation>
    <scope>NUCLEOTIDE SEQUENCE [LARGE SCALE GENOMIC DNA]</scope>
    <source>
        <strain evidence="5 6">KCTC 13059</strain>
    </source>
</reference>
<keyword evidence="3" id="KW-0472">Membrane</keyword>
<evidence type="ECO:0000313" key="5">
    <source>
        <dbReference type="EMBL" id="RKN78815.1"/>
    </source>
</evidence>
<dbReference type="PANTHER" id="PTHR32089">
    <property type="entry name" value="METHYL-ACCEPTING CHEMOTAXIS PROTEIN MCPB"/>
    <property type="match status" value="1"/>
</dbReference>
<dbReference type="SMART" id="SM00283">
    <property type="entry name" value="MA"/>
    <property type="match status" value="1"/>
</dbReference>
<feature type="transmembrane region" description="Helical" evidence="3">
    <location>
        <begin position="152"/>
        <end position="170"/>
    </location>
</feature>
<evidence type="ECO:0000256" key="2">
    <source>
        <dbReference type="PROSITE-ProRule" id="PRU00284"/>
    </source>
</evidence>
<dbReference type="Gene3D" id="1.10.287.950">
    <property type="entry name" value="Methyl-accepting chemotaxis protein"/>
    <property type="match status" value="1"/>
</dbReference>
<keyword evidence="3" id="KW-1133">Transmembrane helix</keyword>
<dbReference type="AlphaFoldDB" id="A0A3B0BYL7"/>
<proteinExistence type="predicted"/>
<evidence type="ECO:0000256" key="3">
    <source>
        <dbReference type="SAM" id="Phobius"/>
    </source>
</evidence>
<dbReference type="EMBL" id="RBAH01000018">
    <property type="protein sequence ID" value="RKN78815.1"/>
    <property type="molecule type" value="Genomic_DNA"/>
</dbReference>
<comment type="caution">
    <text evidence="5">The sequence shown here is derived from an EMBL/GenBank/DDBJ whole genome shotgun (WGS) entry which is preliminary data.</text>
</comment>
<evidence type="ECO:0000259" key="4">
    <source>
        <dbReference type="PROSITE" id="PS50111"/>
    </source>
</evidence>
<dbReference type="Proteomes" id="UP000282311">
    <property type="component" value="Unassembled WGS sequence"/>
</dbReference>
<dbReference type="GO" id="GO:0007165">
    <property type="term" value="P:signal transduction"/>
    <property type="evidence" value="ECO:0007669"/>
    <property type="project" value="UniProtKB-KW"/>
</dbReference>
<dbReference type="InterPro" id="IPR004089">
    <property type="entry name" value="MCPsignal_dom"/>
</dbReference>
<name>A0A3B0BYL7_9BACL</name>
<dbReference type="GO" id="GO:0016020">
    <property type="term" value="C:membrane"/>
    <property type="evidence" value="ECO:0007669"/>
    <property type="project" value="InterPro"/>
</dbReference>
<organism evidence="5 6">
    <name type="scientific">Paenibacillus ginsengarvi</name>
    <dbReference type="NCBI Taxonomy" id="400777"/>
    <lineage>
        <taxon>Bacteria</taxon>
        <taxon>Bacillati</taxon>
        <taxon>Bacillota</taxon>
        <taxon>Bacilli</taxon>
        <taxon>Bacillales</taxon>
        <taxon>Paenibacillaceae</taxon>
        <taxon>Paenibacillus</taxon>
    </lineage>
</organism>
<evidence type="ECO:0000256" key="1">
    <source>
        <dbReference type="ARBA" id="ARBA00023224"/>
    </source>
</evidence>
<sequence length="498" mass="53880">MWTFMDVQQTIKLQIMKRKNLVVFIALAITCLLASLSVVTLKGGATGTNSWIVIGLLVSLLAVFGFLHFTSRVPYLLPYIAIVGNAVISFVTGSQSESLSNVFGVYYGLILASIYMSVWPTVVSITVNTGLLAYFTVTQNEVPGIAGNESTLFIYYVLICALLITLLVIATQMTKKLEEFGAEAGRLFTRQKEDQERLLGSASSVSDKMRQIAQASEETNRAFGEMNTAFQEIAGGAGSQVDSTLAINRAVQETGGMINEMLGSLAELKQKADGASRHSEEGSGKMDTMFRSTNDFQTSISAMSTEIAALTETLQEVTAFSQAIQQIAQQTNLLSLNAGIEAARAGESGRGFAVVAQEIRKLADMSGKSADEISQKLAAISKQAEATSDSMRRIAEQMNHNREITVDARESFRYIQSAVGELNALASGYYTMMGTIRTASDSIQASTEHFASVSEQSSATLQQLLATLETLHKQNVQIQQHIRETDSIAGRMVQGEAL</sequence>
<feature type="transmembrane region" description="Helical" evidence="3">
    <location>
        <begin position="76"/>
        <end position="93"/>
    </location>
</feature>
<dbReference type="PANTHER" id="PTHR32089:SF114">
    <property type="entry name" value="METHYL-ACCEPTING CHEMOTAXIS PROTEIN MCPB"/>
    <property type="match status" value="1"/>
</dbReference>